<proteinExistence type="predicted"/>
<gene>
    <name evidence="3" type="ORF">SAMN06297358_1541</name>
</gene>
<keyword evidence="4" id="KW-1185">Reference proteome</keyword>
<reference evidence="4" key="1">
    <citation type="submission" date="2017-09" db="EMBL/GenBank/DDBJ databases">
        <authorList>
            <person name="Varghese N."/>
            <person name="Submissions S."/>
        </authorList>
    </citation>
    <scope>NUCLEOTIDE SEQUENCE [LARGE SCALE GENOMIC DNA]</scope>
    <source>
        <strain evidence="4">CGMCC 1.12803</strain>
    </source>
</reference>
<feature type="transmembrane region" description="Helical" evidence="1">
    <location>
        <begin position="160"/>
        <end position="178"/>
    </location>
</feature>
<evidence type="ECO:0000256" key="1">
    <source>
        <dbReference type="SAM" id="Phobius"/>
    </source>
</evidence>
<feature type="transmembrane region" description="Helical" evidence="1">
    <location>
        <begin position="74"/>
        <end position="92"/>
    </location>
</feature>
<feature type="transmembrane region" description="Helical" evidence="1">
    <location>
        <begin position="98"/>
        <end position="122"/>
    </location>
</feature>
<evidence type="ECO:0000259" key="2">
    <source>
        <dbReference type="Pfam" id="PF00892"/>
    </source>
</evidence>
<keyword evidence="1" id="KW-0812">Transmembrane</keyword>
<dbReference type="PANTHER" id="PTHR22911">
    <property type="entry name" value="ACYL-MALONYL CONDENSING ENZYME-RELATED"/>
    <property type="match status" value="1"/>
</dbReference>
<dbReference type="GO" id="GO:0016020">
    <property type="term" value="C:membrane"/>
    <property type="evidence" value="ECO:0007669"/>
    <property type="project" value="InterPro"/>
</dbReference>
<evidence type="ECO:0000313" key="4">
    <source>
        <dbReference type="Proteomes" id="UP000219281"/>
    </source>
</evidence>
<feature type="transmembrane region" description="Helical" evidence="1">
    <location>
        <begin position="249"/>
        <end position="269"/>
    </location>
</feature>
<dbReference type="Proteomes" id="UP000219281">
    <property type="component" value="Unassembled WGS sequence"/>
</dbReference>
<feature type="domain" description="EamA" evidence="2">
    <location>
        <begin position="3"/>
        <end position="143"/>
    </location>
</feature>
<keyword evidence="1" id="KW-1133">Transmembrane helix</keyword>
<dbReference type="RefSeq" id="WP_097130574.1">
    <property type="nucleotide sequence ID" value="NZ_OCMT01000002.1"/>
</dbReference>
<organism evidence="3 4">
    <name type="scientific">Pedobacter xixiisoli</name>
    <dbReference type="NCBI Taxonomy" id="1476464"/>
    <lineage>
        <taxon>Bacteria</taxon>
        <taxon>Pseudomonadati</taxon>
        <taxon>Bacteroidota</taxon>
        <taxon>Sphingobacteriia</taxon>
        <taxon>Sphingobacteriales</taxon>
        <taxon>Sphingobacteriaceae</taxon>
        <taxon>Pedobacter</taxon>
    </lineage>
</organism>
<feature type="domain" description="EamA" evidence="2">
    <location>
        <begin position="159"/>
        <end position="290"/>
    </location>
</feature>
<name>A0A285ZXI0_9SPHI</name>
<keyword evidence="1" id="KW-0472">Membrane</keyword>
<feature type="transmembrane region" description="Helical" evidence="1">
    <location>
        <begin position="129"/>
        <end position="148"/>
    </location>
</feature>
<dbReference type="AlphaFoldDB" id="A0A285ZXI0"/>
<dbReference type="Pfam" id="PF00892">
    <property type="entry name" value="EamA"/>
    <property type="match status" value="2"/>
</dbReference>
<dbReference type="EMBL" id="OCMT01000002">
    <property type="protein sequence ID" value="SOD14372.1"/>
    <property type="molecule type" value="Genomic_DNA"/>
</dbReference>
<dbReference type="InterPro" id="IPR000620">
    <property type="entry name" value="EamA_dom"/>
</dbReference>
<protein>
    <submittedName>
        <fullName evidence="3">Threonine/homoserine efflux transporter RhtA</fullName>
    </submittedName>
</protein>
<evidence type="ECO:0000313" key="3">
    <source>
        <dbReference type="EMBL" id="SOD14372.1"/>
    </source>
</evidence>
<dbReference type="PANTHER" id="PTHR22911:SF137">
    <property type="entry name" value="SOLUTE CARRIER FAMILY 35 MEMBER G2-RELATED"/>
    <property type="match status" value="1"/>
</dbReference>
<feature type="transmembrane region" description="Helical" evidence="1">
    <location>
        <begin position="190"/>
        <end position="210"/>
    </location>
</feature>
<sequence>MLKGILLVLFGACSFGILSTFVKLAYGEGYTLGDVTGTQALFGASMLWIVYFIQRQVQRKNNVEKPQAVIKTHWIKLVLAGTFTGLVSLTYYQCVKLIPASVAIILLMQFVWISVLLEFIFFKKKPNNLQIFAVIMILLGTIAASGYFEQSAENLSIAGIGYGMVAALCYAIFLMLNGNLGNEYPPLQKSALMITGACILIFIVLPPTFLFNGALGGSLLKWGLILAVFGTVIPPLCFASGIPKIGLTLSSILSSAELPVAVSMSALVLQEEVSLIRWIGVVIILSSMILPNLENLKKANSFRRK</sequence>
<feature type="transmembrane region" description="Helical" evidence="1">
    <location>
        <begin position="222"/>
        <end position="242"/>
    </location>
</feature>
<dbReference type="SUPFAM" id="SSF103481">
    <property type="entry name" value="Multidrug resistance efflux transporter EmrE"/>
    <property type="match status" value="2"/>
</dbReference>
<dbReference type="OrthoDB" id="3180815at2"/>
<feature type="transmembrane region" description="Helical" evidence="1">
    <location>
        <begin position="275"/>
        <end position="293"/>
    </location>
</feature>
<dbReference type="InterPro" id="IPR037185">
    <property type="entry name" value="EmrE-like"/>
</dbReference>
<accession>A0A285ZXI0</accession>
<feature type="transmembrane region" description="Helical" evidence="1">
    <location>
        <begin position="37"/>
        <end position="53"/>
    </location>
</feature>